<gene>
    <name evidence="1" type="ORF">F0237_16745</name>
</gene>
<proteinExistence type="predicted"/>
<dbReference type="RefSeq" id="WP_171323763.1">
    <property type="nucleotide sequence ID" value="NZ_VTXO01000007.1"/>
</dbReference>
<organism evidence="1 2">
    <name type="scientific">Vibrio tubiashii</name>
    <dbReference type="NCBI Taxonomy" id="29498"/>
    <lineage>
        <taxon>Bacteria</taxon>
        <taxon>Pseudomonadati</taxon>
        <taxon>Pseudomonadota</taxon>
        <taxon>Gammaproteobacteria</taxon>
        <taxon>Vibrionales</taxon>
        <taxon>Vibrionaceae</taxon>
        <taxon>Vibrio</taxon>
        <taxon>Vibrio oreintalis group</taxon>
    </lineage>
</organism>
<dbReference type="AlphaFoldDB" id="A0AAE5LJ45"/>
<protein>
    <submittedName>
        <fullName evidence="1">NAD(P)-dependent oxidoreductase</fullName>
    </submittedName>
</protein>
<accession>A0AAE5LJ45</accession>
<sequence length="226" mass="25921">MNILVTGANGNLGKVIFSTLISHGFSVKKYSHCQDLSDIDWVNVDTVINCSAAIPKHGVENKHYFEANIRFVQELLVFSRGKRVIHFSTLSQLYKHDTYQRSKLIGDSLLMINKHIFKELHLIYLPTIEDSLLINSICDKANSGEAPVVDHLKYNYMSFEDVGNYVANNINSNFSIPISKYFQLKDLYNEVNKFVSSELLKEGPFIDRTLMSEDAFYIQDSLENYF</sequence>
<evidence type="ECO:0000313" key="1">
    <source>
        <dbReference type="EMBL" id="NOI82318.1"/>
    </source>
</evidence>
<dbReference type="Proteomes" id="UP000572722">
    <property type="component" value="Unassembled WGS sequence"/>
</dbReference>
<dbReference type="EMBL" id="VTXO01000007">
    <property type="protein sequence ID" value="NOI82318.1"/>
    <property type="molecule type" value="Genomic_DNA"/>
</dbReference>
<comment type="caution">
    <text evidence="1">The sequence shown here is derived from an EMBL/GenBank/DDBJ whole genome shotgun (WGS) entry which is preliminary data.</text>
</comment>
<evidence type="ECO:0000313" key="2">
    <source>
        <dbReference type="Proteomes" id="UP000572722"/>
    </source>
</evidence>
<dbReference type="SUPFAM" id="SSF51735">
    <property type="entry name" value="NAD(P)-binding Rossmann-fold domains"/>
    <property type="match status" value="1"/>
</dbReference>
<name>A0AAE5LJ45_9VIBR</name>
<dbReference type="InterPro" id="IPR036291">
    <property type="entry name" value="NAD(P)-bd_dom_sf"/>
</dbReference>
<reference evidence="1 2" key="1">
    <citation type="submission" date="2019-08" db="EMBL/GenBank/DDBJ databases">
        <title>Draft genome sequencing and comparative genomics of hatchery-associated Vibrios.</title>
        <authorList>
            <person name="Kehlet-Delgado H."/>
            <person name="Mueller R.S."/>
        </authorList>
    </citation>
    <scope>NUCLEOTIDE SEQUENCE [LARGE SCALE GENOMIC DNA]</scope>
    <source>
        <strain evidence="1 2">01-65-5-1</strain>
    </source>
</reference>
<dbReference type="Gene3D" id="3.40.50.720">
    <property type="entry name" value="NAD(P)-binding Rossmann-like Domain"/>
    <property type="match status" value="1"/>
</dbReference>